<keyword evidence="2" id="KW-1185">Reference proteome</keyword>
<organism evidence="1 2">
    <name type="scientific">Dubosiella muris</name>
    <dbReference type="NCBI Taxonomy" id="3038133"/>
    <lineage>
        <taxon>Bacteria</taxon>
        <taxon>Bacillati</taxon>
        <taxon>Bacillota</taxon>
        <taxon>Erysipelotrichia</taxon>
        <taxon>Erysipelotrichales</taxon>
        <taxon>Erysipelotrichaceae</taxon>
        <taxon>Dubosiella</taxon>
    </lineage>
</organism>
<sequence>MRSYFRTMGRLRLALVVLNYVIVMFYASVFLTATKTVVVRQRSAAFLDTLEHIPKNPLFVFFGCFGLYALFAALVLRHTPRAPFSFSSLAMEWGLAFVILFLLDFTTQSVVLLVICDGLFHVRDLKNSHLFAMLALAVLLYLGTNFSIMSPIVPLTDLHQYFLVFSPTVRALLLLLCSLIEGVNLLLFITFIACFTVNQYEEKESIAQELDMVNQVNEELRNYAALTEQIAQNNERKRIAREIHDTLGHALTGIAAGIDACLVMIDKKPEAVKPQLQRVRNVVTEGIGDVRNSLQKLRPGALEQQGLEGALKKMINEFISVSHVEITLCWQMPPIDFEKTKEDALFRMIQECITNSIRHGHANRIQVVVWHEESDPGHMRIVVKDNGAGCASIVPGYGLMQMQERIETIHGSLRFDGSNGFVCEARIPLQKGEWND</sequence>
<evidence type="ECO:0000313" key="1">
    <source>
        <dbReference type="EMBL" id="TGY65351.1"/>
    </source>
</evidence>
<proteinExistence type="predicted"/>
<gene>
    <name evidence="1" type="ORF">E5336_09335</name>
</gene>
<keyword evidence="1" id="KW-0418">Kinase</keyword>
<protein>
    <submittedName>
        <fullName evidence="1">Sensor histidine kinase</fullName>
    </submittedName>
</protein>
<accession>A0AC61R5V2</accession>
<dbReference type="Proteomes" id="UP000308836">
    <property type="component" value="Unassembled WGS sequence"/>
</dbReference>
<reference evidence="1" key="1">
    <citation type="submission" date="2019-04" db="EMBL/GenBank/DDBJ databases">
        <title>Microbes associate with the intestines of laboratory mice.</title>
        <authorList>
            <person name="Navarre W."/>
            <person name="Wong E."/>
            <person name="Huang K."/>
            <person name="Tropini C."/>
            <person name="Ng K."/>
            <person name="Yu B."/>
        </authorList>
    </citation>
    <scope>NUCLEOTIDE SEQUENCE</scope>
    <source>
        <strain evidence="1">NM09_H32</strain>
    </source>
</reference>
<name>A0AC61R5V2_9FIRM</name>
<evidence type="ECO:0000313" key="2">
    <source>
        <dbReference type="Proteomes" id="UP000308836"/>
    </source>
</evidence>
<keyword evidence="1" id="KW-0808">Transferase</keyword>
<dbReference type="EMBL" id="SRYG01000019">
    <property type="protein sequence ID" value="TGY65351.1"/>
    <property type="molecule type" value="Genomic_DNA"/>
</dbReference>
<comment type="caution">
    <text evidence="1">The sequence shown here is derived from an EMBL/GenBank/DDBJ whole genome shotgun (WGS) entry which is preliminary data.</text>
</comment>